<dbReference type="InterPro" id="IPR050839">
    <property type="entry name" value="Rho-assoc_Ser/Thr_Kinase"/>
</dbReference>
<evidence type="ECO:0000259" key="8">
    <source>
        <dbReference type="PROSITE" id="PS50003"/>
    </source>
</evidence>
<evidence type="ECO:0000256" key="3">
    <source>
        <dbReference type="ARBA" id="ARBA00022833"/>
    </source>
</evidence>
<dbReference type="InterPro" id="IPR004827">
    <property type="entry name" value="bZIP"/>
</dbReference>
<protein>
    <recommendedName>
        <fullName evidence="13">Citron Rho-interacting kinase</fullName>
    </recommendedName>
</protein>
<evidence type="ECO:0008006" key="13">
    <source>
        <dbReference type="Google" id="ProtNLM"/>
    </source>
</evidence>
<feature type="coiled-coil region" evidence="6">
    <location>
        <begin position="690"/>
        <end position="724"/>
    </location>
</feature>
<dbReference type="PROSITE" id="PS50219">
    <property type="entry name" value="CNH"/>
    <property type="match status" value="1"/>
</dbReference>
<dbReference type="GO" id="GO:0003700">
    <property type="term" value="F:DNA-binding transcription factor activity"/>
    <property type="evidence" value="ECO:0007669"/>
    <property type="project" value="InterPro"/>
</dbReference>
<dbReference type="PANTHER" id="PTHR22988:SF71">
    <property type="entry name" value="CITRON RHO-INTERACTING KINASE"/>
    <property type="match status" value="1"/>
</dbReference>
<dbReference type="SUPFAM" id="SSF57889">
    <property type="entry name" value="Cysteine-rich domain"/>
    <property type="match status" value="1"/>
</dbReference>
<dbReference type="SUPFAM" id="SSF50729">
    <property type="entry name" value="PH domain-like"/>
    <property type="match status" value="1"/>
</dbReference>
<dbReference type="GO" id="GO:0005737">
    <property type="term" value="C:cytoplasm"/>
    <property type="evidence" value="ECO:0007669"/>
    <property type="project" value="TreeGrafter"/>
</dbReference>
<evidence type="ECO:0000256" key="5">
    <source>
        <dbReference type="ARBA" id="ARBA00048679"/>
    </source>
</evidence>
<feature type="non-terminal residue" evidence="11">
    <location>
        <position position="1387"/>
    </location>
</feature>
<dbReference type="InterPro" id="IPR002219">
    <property type="entry name" value="PKC_DAG/PE"/>
</dbReference>
<feature type="domain" description="Phorbol-ester/DAG-type" evidence="9">
    <location>
        <begin position="779"/>
        <end position="828"/>
    </location>
</feature>
<feature type="compositionally biased region" description="Low complexity" evidence="7">
    <location>
        <begin position="1367"/>
        <end position="1387"/>
    </location>
</feature>
<feature type="coiled-coil region" evidence="6">
    <location>
        <begin position="64"/>
        <end position="191"/>
    </location>
</feature>
<feature type="compositionally biased region" description="Polar residues" evidence="7">
    <location>
        <begin position="1332"/>
        <end position="1342"/>
    </location>
</feature>
<accession>A0A8X6G6Y0</accession>
<dbReference type="Gene3D" id="3.30.60.20">
    <property type="match status" value="1"/>
</dbReference>
<keyword evidence="2" id="KW-0479">Metal-binding</keyword>
<proteinExistence type="predicted"/>
<feature type="region of interest" description="Disordered" evidence="7">
    <location>
        <begin position="1364"/>
        <end position="1387"/>
    </location>
</feature>
<feature type="region of interest" description="Disordered" evidence="7">
    <location>
        <begin position="1320"/>
        <end position="1345"/>
    </location>
</feature>
<dbReference type="GO" id="GO:0004674">
    <property type="term" value="F:protein serine/threonine kinase activity"/>
    <property type="evidence" value="ECO:0007669"/>
    <property type="project" value="UniProtKB-EC"/>
</dbReference>
<dbReference type="GO" id="GO:0031032">
    <property type="term" value="P:actomyosin structure organization"/>
    <property type="evidence" value="ECO:0007669"/>
    <property type="project" value="TreeGrafter"/>
</dbReference>
<dbReference type="PANTHER" id="PTHR22988">
    <property type="entry name" value="MYOTONIC DYSTROPHY S/T KINASE-RELATED"/>
    <property type="match status" value="1"/>
</dbReference>
<evidence type="ECO:0000256" key="6">
    <source>
        <dbReference type="SAM" id="Coils"/>
    </source>
</evidence>
<comment type="caution">
    <text evidence="11">The sequence shown here is derived from an EMBL/GenBank/DDBJ whole genome shotgun (WGS) entry which is preliminary data.</text>
</comment>
<evidence type="ECO:0000313" key="11">
    <source>
        <dbReference type="EMBL" id="GFQ97107.1"/>
    </source>
</evidence>
<reference evidence="11" key="1">
    <citation type="submission" date="2020-07" db="EMBL/GenBank/DDBJ databases">
        <title>Multicomponent nature underlies the extraordinary mechanical properties of spider dragline silk.</title>
        <authorList>
            <person name="Kono N."/>
            <person name="Nakamura H."/>
            <person name="Mori M."/>
            <person name="Yoshida Y."/>
            <person name="Ohtoshi R."/>
            <person name="Malay A.D."/>
            <person name="Moran D.A.P."/>
            <person name="Tomita M."/>
            <person name="Numata K."/>
            <person name="Arakawa K."/>
        </authorList>
    </citation>
    <scope>NUCLEOTIDE SEQUENCE</scope>
</reference>
<dbReference type="SMART" id="SM00109">
    <property type="entry name" value="C1"/>
    <property type="match status" value="1"/>
</dbReference>
<feature type="coiled-coil region" evidence="6">
    <location>
        <begin position="600"/>
        <end position="662"/>
    </location>
</feature>
<dbReference type="InterPro" id="IPR011993">
    <property type="entry name" value="PH-like_dom_sf"/>
</dbReference>
<evidence type="ECO:0000256" key="7">
    <source>
        <dbReference type="SAM" id="MobiDB-lite"/>
    </source>
</evidence>
<evidence type="ECO:0000259" key="9">
    <source>
        <dbReference type="PROSITE" id="PS50081"/>
    </source>
</evidence>
<evidence type="ECO:0000256" key="4">
    <source>
        <dbReference type="ARBA" id="ARBA00047899"/>
    </source>
</evidence>
<dbReference type="PROSITE" id="PS50003">
    <property type="entry name" value="PH_DOMAIN"/>
    <property type="match status" value="1"/>
</dbReference>
<feature type="domain" description="PH" evidence="8">
    <location>
        <begin position="855"/>
        <end position="972"/>
    </location>
</feature>
<organism evidence="11 12">
    <name type="scientific">Trichonephila clavata</name>
    <name type="common">Joro spider</name>
    <name type="synonym">Nephila clavata</name>
    <dbReference type="NCBI Taxonomy" id="2740835"/>
    <lineage>
        <taxon>Eukaryota</taxon>
        <taxon>Metazoa</taxon>
        <taxon>Ecdysozoa</taxon>
        <taxon>Arthropoda</taxon>
        <taxon>Chelicerata</taxon>
        <taxon>Arachnida</taxon>
        <taxon>Araneae</taxon>
        <taxon>Araneomorphae</taxon>
        <taxon>Entelegynae</taxon>
        <taxon>Araneoidea</taxon>
        <taxon>Nephilidae</taxon>
        <taxon>Trichonephila</taxon>
    </lineage>
</organism>
<dbReference type="PROSITE" id="PS00479">
    <property type="entry name" value="ZF_DAG_PE_1"/>
    <property type="match status" value="1"/>
</dbReference>
<feature type="coiled-coil region" evidence="6">
    <location>
        <begin position="459"/>
        <end position="553"/>
    </location>
</feature>
<sequence>ISIIDSTSESGYSVLHSGKWILYPMKEQLCSSFTSDSYVTVSNGSINSSHTENSDVSDVGKKLVPKLEKKNIQLERELETVLAAKQKVEAQVVALKDVIVQLETKMAEAEKEQLKASYQNADEKTANSIKKYENELSSKINIIVETQKKLLEQEENNAELKLKIKELENELQIYKDTKGRLEEKLNLFENNSVPKRKSMDNREAKANQSIEKSPIWEKKLQSRNERQEKILLTSDLKQENEFLKTKIGVLTSEVAKLKEENKTEDLEKLLKEKEDALSEAKLDLRVSARKEQQSENLASSLRERNKELREKLKATEVKLSEKVKSEEDLQDRLETLQRTIAKLKEEIRQQEKSYEIEKAKLEERIKAMKDTWENSKDVNQKFAKTQGQYEEISKQNENLSKECEEKERRIVELLQENKVLKNDLLTKQKECTKYKQLSSVLKSTCAEMEEDLKDFEIIVESRENSISELNDKITKLETESRRLKEELKNRNNGAQKEERQKEELLKHVNELTAELDNQNYLHEAEIQNLQDNISHYKKVVTELEGQIAEFQREFSMQDKDARGYSERIMTLESQLCEIKEEAARHITQISSLKTSNLKLTQALDEALENQKENQKNIEDLYNELESEKAKHLNEKVKLQETISQQIKLIDFLQSKAENMEKKKRPNISRLFGKKDNPVQAPPPRDVERLLETERSRCRRLQDQLSQARAEKMALQREINAMSKSTSSNSEVPVSPVSRAMHTAITASPYSHSETNSPVFTSKELLTKIIKPPGMKHKIPHRFIEIMCMRSTKCCACLDSIHFGRPLVKCQECFVTCHPKCASSLPSTCGLPSEFMQHFKSAVQDYASGDSNKVQNGKPEGWIKIPKSNKQGWDRKYLRVINDTLYVFENADKLDSEKASYVFEFGSGEAKMVVTSAVSATELPFAATSDLPYVLKLESFPYTTCWPQRCLYIMTSNFNDKQMWVSVLEHLAEKSLSEVDGIQKNKLVGKAIWTLKSNKLIDPLCTTILDENVILLGAVEGLFVLKIVNKFTCSLQEKLDGFSCVYQATCMNNIGVLVLIHDEDRKISLTDLNAFESKVYGSNQSVALKSVCDLKNCHLFAVEEKSSLEAPYICIATSNNVMLCMWDSASKKFYSKKVIEVNEPCSCILFTPKSILFGTDVFHELSLGSYSAKKFLDGGDASLAGLVYGASHFRSFPIAIFQVSACSQNREYLLCFHEMGVFVNSNGQRTRPEDMKWSRLPLSFAYRSPYLFITHFNSLEVIEIAPQDITEVGIRACMSVRNPQLMGIAHIEQSILISSTYNETVELMLVDGSSIGNSDFPVTSSDDATSATYTGTNSCSSGKESVGDSEMVDLDFSFSTSVTQSLNQSEDASSRSSRSSTESASSQS</sequence>
<feature type="coiled-coil region" evidence="6">
    <location>
        <begin position="240"/>
        <end position="430"/>
    </location>
</feature>
<dbReference type="Gene3D" id="2.30.29.30">
    <property type="entry name" value="Pleckstrin-homology domain (PH domain)/Phosphotyrosine-binding domain (PTB)"/>
    <property type="match status" value="1"/>
</dbReference>
<dbReference type="Proteomes" id="UP000887116">
    <property type="component" value="Unassembled WGS sequence"/>
</dbReference>
<comment type="catalytic activity">
    <reaction evidence="5">
        <text>L-seryl-[protein] + ATP = O-phospho-L-seryl-[protein] + ADP + H(+)</text>
        <dbReference type="Rhea" id="RHEA:17989"/>
        <dbReference type="Rhea" id="RHEA-COMP:9863"/>
        <dbReference type="Rhea" id="RHEA-COMP:11604"/>
        <dbReference type="ChEBI" id="CHEBI:15378"/>
        <dbReference type="ChEBI" id="CHEBI:29999"/>
        <dbReference type="ChEBI" id="CHEBI:30616"/>
        <dbReference type="ChEBI" id="CHEBI:83421"/>
        <dbReference type="ChEBI" id="CHEBI:456216"/>
        <dbReference type="EC" id="2.7.11.1"/>
    </reaction>
</comment>
<dbReference type="EMBL" id="BMAO01034512">
    <property type="protein sequence ID" value="GFQ97107.1"/>
    <property type="molecule type" value="Genomic_DNA"/>
</dbReference>
<feature type="compositionally biased region" description="Low complexity" evidence="7">
    <location>
        <begin position="1322"/>
        <end position="1331"/>
    </location>
</feature>
<dbReference type="InterPro" id="IPR057529">
    <property type="entry name" value="MRCK/ROCK_PH"/>
</dbReference>
<name>A0A8X6G6Y0_TRICU</name>
<keyword evidence="6" id="KW-0175">Coiled coil</keyword>
<dbReference type="OrthoDB" id="6420404at2759"/>
<dbReference type="InterPro" id="IPR001180">
    <property type="entry name" value="CNH_dom"/>
</dbReference>
<evidence type="ECO:0000256" key="2">
    <source>
        <dbReference type="ARBA" id="ARBA00022723"/>
    </source>
</evidence>
<dbReference type="InterPro" id="IPR001849">
    <property type="entry name" value="PH_domain"/>
</dbReference>
<keyword evidence="1" id="KW-0597">Phosphoprotein</keyword>
<dbReference type="PROSITE" id="PS00036">
    <property type="entry name" value="BZIP_BASIC"/>
    <property type="match status" value="1"/>
</dbReference>
<evidence type="ECO:0000259" key="10">
    <source>
        <dbReference type="PROSITE" id="PS50219"/>
    </source>
</evidence>
<dbReference type="PROSITE" id="PS50081">
    <property type="entry name" value="ZF_DAG_PE_2"/>
    <property type="match status" value="1"/>
</dbReference>
<keyword evidence="12" id="KW-1185">Reference proteome</keyword>
<dbReference type="SMART" id="SM00036">
    <property type="entry name" value="CNH"/>
    <property type="match status" value="1"/>
</dbReference>
<evidence type="ECO:0000313" key="12">
    <source>
        <dbReference type="Proteomes" id="UP000887116"/>
    </source>
</evidence>
<evidence type="ECO:0000256" key="1">
    <source>
        <dbReference type="ARBA" id="ARBA00022553"/>
    </source>
</evidence>
<dbReference type="Pfam" id="PF00780">
    <property type="entry name" value="CNH"/>
    <property type="match status" value="1"/>
</dbReference>
<dbReference type="GO" id="GO:0005856">
    <property type="term" value="C:cytoskeleton"/>
    <property type="evidence" value="ECO:0007669"/>
    <property type="project" value="TreeGrafter"/>
</dbReference>
<dbReference type="Pfam" id="PF25346">
    <property type="entry name" value="PH_MRCK"/>
    <property type="match status" value="1"/>
</dbReference>
<dbReference type="GO" id="GO:0046872">
    <property type="term" value="F:metal ion binding"/>
    <property type="evidence" value="ECO:0007669"/>
    <property type="project" value="UniProtKB-KW"/>
</dbReference>
<gene>
    <name evidence="11" type="primary">CIT</name>
    <name evidence="11" type="ORF">TNCT_612931</name>
</gene>
<dbReference type="InterPro" id="IPR046349">
    <property type="entry name" value="C1-like_sf"/>
</dbReference>
<dbReference type="CDD" id="cd20814">
    <property type="entry name" value="CRIK"/>
    <property type="match status" value="1"/>
</dbReference>
<keyword evidence="3" id="KW-0862">Zinc</keyword>
<feature type="domain" description="CNH" evidence="10">
    <location>
        <begin position="999"/>
        <end position="1292"/>
    </location>
</feature>
<comment type="catalytic activity">
    <reaction evidence="4">
        <text>L-threonyl-[protein] + ATP = O-phospho-L-threonyl-[protein] + ADP + H(+)</text>
        <dbReference type="Rhea" id="RHEA:46608"/>
        <dbReference type="Rhea" id="RHEA-COMP:11060"/>
        <dbReference type="Rhea" id="RHEA-COMP:11605"/>
        <dbReference type="ChEBI" id="CHEBI:15378"/>
        <dbReference type="ChEBI" id="CHEBI:30013"/>
        <dbReference type="ChEBI" id="CHEBI:30616"/>
        <dbReference type="ChEBI" id="CHEBI:61977"/>
        <dbReference type="ChEBI" id="CHEBI:456216"/>
        <dbReference type="EC" id="2.7.11.1"/>
    </reaction>
</comment>